<dbReference type="AlphaFoldDB" id="A0A0G4GHU5"/>
<evidence type="ECO:0000313" key="2">
    <source>
        <dbReference type="EMBL" id="CEM29322.1"/>
    </source>
</evidence>
<proteinExistence type="predicted"/>
<organism evidence="2">
    <name type="scientific">Chromera velia CCMP2878</name>
    <dbReference type="NCBI Taxonomy" id="1169474"/>
    <lineage>
        <taxon>Eukaryota</taxon>
        <taxon>Sar</taxon>
        <taxon>Alveolata</taxon>
        <taxon>Colpodellida</taxon>
        <taxon>Chromeraceae</taxon>
        <taxon>Chromera</taxon>
    </lineage>
</organism>
<gene>
    <name evidence="2" type="ORF">Cvel_4732</name>
</gene>
<dbReference type="Gene3D" id="1.25.40.20">
    <property type="entry name" value="Ankyrin repeat-containing domain"/>
    <property type="match status" value="1"/>
</dbReference>
<protein>
    <submittedName>
        <fullName evidence="2">Uncharacterized protein</fullName>
    </submittedName>
</protein>
<evidence type="ECO:0000256" key="1">
    <source>
        <dbReference type="SAM" id="MobiDB-lite"/>
    </source>
</evidence>
<dbReference type="VEuPathDB" id="CryptoDB:Cvel_4732"/>
<name>A0A0G4GHU5_9ALVE</name>
<feature type="region of interest" description="Disordered" evidence="1">
    <location>
        <begin position="446"/>
        <end position="511"/>
    </location>
</feature>
<dbReference type="SUPFAM" id="SSF48403">
    <property type="entry name" value="Ankyrin repeat"/>
    <property type="match status" value="1"/>
</dbReference>
<accession>A0A0G4GHU5</accession>
<reference evidence="2" key="1">
    <citation type="submission" date="2014-11" db="EMBL/GenBank/DDBJ databases">
        <authorList>
            <person name="Otto D Thomas"/>
            <person name="Naeem Raeece"/>
        </authorList>
    </citation>
    <scope>NUCLEOTIDE SEQUENCE</scope>
</reference>
<dbReference type="EMBL" id="CDMZ01001226">
    <property type="protein sequence ID" value="CEM29322.1"/>
    <property type="molecule type" value="Genomic_DNA"/>
</dbReference>
<dbReference type="InterPro" id="IPR036770">
    <property type="entry name" value="Ankyrin_rpt-contain_sf"/>
</dbReference>
<sequence length="511" mass="58123">MLLPFSKWVGERLQQSHGPPERWHHLDFKEGQELFRTVGKIGTPEDIRIATVGKPEGWGLIDTTWTSPFDSYSEGGDRRPVLGQRDSLMYYALGLLEGLIACANVPMFSQVIRQMNLKRLIDSQKVPTHDNDSLKGSKDLLNWLCYQVGREGDVKLIETLKSTCEEKGSKLSLPTLYAGFLYRSRFQLLIRYSDPDCCRIALSYLNYARKLHNQSNRENRSFAFPAFRDAIKKKCALPKPWSDLERWLDNPSRAYGMGFHAARFGFSNDIAWFMEVYGMSLQTTPPTDQDSSGTFKQWEFSKGLLMGAAYTGKKELLEWLFREDEGMNMLQTACVPSVNGVRVNYTDMELQQIVLCVAANEGHLHVVQWLTKEGVYHGRALLDAIRGGQFNTFLYLRQEGVLPSHEDALRAAREENPVQPGPLFHLLMHMGTSGYAFRASQQNQTESPVWDWSPPCLPPDSESGSDIEDEPHQNQRPSPVWAWSPRFLPPGSESDSDIPRYIESDSDLPDE</sequence>